<dbReference type="AlphaFoldDB" id="A0A0L0VDR4"/>
<evidence type="ECO:0000256" key="3">
    <source>
        <dbReference type="ARBA" id="ARBA00022737"/>
    </source>
</evidence>
<comment type="subcellular location">
    <subcellularLocation>
        <location evidence="1">Nucleus</location>
    </subcellularLocation>
</comment>
<dbReference type="PANTHER" id="PTHR13100:SF10">
    <property type="entry name" value="CELL GROWTH-REGULATING NUCLEOLAR PROTEIN"/>
    <property type="match status" value="1"/>
</dbReference>
<feature type="region of interest" description="Disordered" evidence="9">
    <location>
        <begin position="538"/>
        <end position="558"/>
    </location>
</feature>
<keyword evidence="3" id="KW-0677">Repeat</keyword>
<dbReference type="InterPro" id="IPR039999">
    <property type="entry name" value="LYAR"/>
</dbReference>
<evidence type="ECO:0000256" key="1">
    <source>
        <dbReference type="ARBA" id="ARBA00004123"/>
    </source>
</evidence>
<feature type="compositionally biased region" description="Polar residues" evidence="9">
    <location>
        <begin position="334"/>
        <end position="345"/>
    </location>
</feature>
<proteinExistence type="inferred from homology"/>
<evidence type="ECO:0000256" key="9">
    <source>
        <dbReference type="SAM" id="MobiDB-lite"/>
    </source>
</evidence>
<feature type="compositionally biased region" description="Polar residues" evidence="9">
    <location>
        <begin position="538"/>
        <end position="552"/>
    </location>
</feature>
<gene>
    <name evidence="11" type="ORF">PSTG_09285</name>
</gene>
<dbReference type="PANTHER" id="PTHR13100">
    <property type="entry name" value="CELL GROWTH-REGULATING NUCLEOLAR PROTEIN LYAR"/>
    <property type="match status" value="1"/>
</dbReference>
<keyword evidence="4 8" id="KW-0863">Zinc-finger</keyword>
<dbReference type="Proteomes" id="UP000054564">
    <property type="component" value="Unassembled WGS sequence"/>
</dbReference>
<comment type="caution">
    <text evidence="11">The sequence shown here is derived from an EMBL/GenBank/DDBJ whole genome shotgun (WGS) entry which is preliminary data.</text>
</comment>
<organism evidence="11 12">
    <name type="scientific">Puccinia striiformis f. sp. tritici PST-78</name>
    <dbReference type="NCBI Taxonomy" id="1165861"/>
    <lineage>
        <taxon>Eukaryota</taxon>
        <taxon>Fungi</taxon>
        <taxon>Dikarya</taxon>
        <taxon>Basidiomycota</taxon>
        <taxon>Pucciniomycotina</taxon>
        <taxon>Pucciniomycetes</taxon>
        <taxon>Pucciniales</taxon>
        <taxon>Pucciniaceae</taxon>
        <taxon>Puccinia</taxon>
    </lineage>
</organism>
<feature type="region of interest" description="Disordered" evidence="9">
    <location>
        <begin position="325"/>
        <end position="345"/>
    </location>
</feature>
<feature type="compositionally biased region" description="Low complexity" evidence="9">
    <location>
        <begin position="413"/>
        <end position="423"/>
    </location>
</feature>
<dbReference type="GO" id="GO:0008270">
    <property type="term" value="F:zinc ion binding"/>
    <property type="evidence" value="ECO:0007669"/>
    <property type="project" value="UniProtKB-KW"/>
</dbReference>
<sequence>MANPTFKSIINRSTGGSKALLYLRGWAWRLDRSVHDSVTVGESCDKSLVLLLPTTSRFPSAFGLIARDDMRGPMRDGVLPPDVEGLGQVRKASYLAKLEVWSGNGGTKEVRRTQSQQDKRYLQGSGMSVASPSLVIVKPEHHPQPKDHSPSVLRSRFTSSVSDPKFSWSRVPYLENHLTHFMWGLGRALTTDEKLEVDRMEEEVVTYGYNQPRPVARSPNLARGSGDFLCKGDEAQLVGHKIRGCGCFYHLSAFSNINFQNEMPSFSCDGCGDVVKKPKLDSHSMRCRASVTCLDCSTTFNGPAHWKAHTSCISEAQKYQKSLYQAPKNKKSNNDNQQVTSKKNLPTLSAPVIPVALPSVEHPIEPLTAPSQTIAITPDQVGTKEVKEKRSKKDKKRKLQAIDQPVQPDPPIVTQEETGTTVTKGKKQKIEADGKQLENSQGEQEAVLKLKNNNEEESRTSTKKEKRKKKQKKTTQQDEESQTTATPADNSFVHKGLPHPLNHSDVIKTVQAMITSSQGKSITFNDLVDGVLKTVISNHRQQQKQSEENNPQHSEEDEKAWRSIVHELFCNHLQFAERTIVDSSSSVGLAWNGSPL</sequence>
<dbReference type="GO" id="GO:0000122">
    <property type="term" value="P:negative regulation of transcription by RNA polymerase II"/>
    <property type="evidence" value="ECO:0007669"/>
    <property type="project" value="TreeGrafter"/>
</dbReference>
<keyword evidence="6" id="KW-0539">Nucleus</keyword>
<dbReference type="Pfam" id="PF08790">
    <property type="entry name" value="zf-LYAR"/>
    <property type="match status" value="1"/>
</dbReference>
<evidence type="ECO:0000256" key="4">
    <source>
        <dbReference type="ARBA" id="ARBA00022771"/>
    </source>
</evidence>
<evidence type="ECO:0000256" key="6">
    <source>
        <dbReference type="ARBA" id="ARBA00023242"/>
    </source>
</evidence>
<feature type="region of interest" description="Disordered" evidence="9">
    <location>
        <begin position="368"/>
        <end position="500"/>
    </location>
</feature>
<dbReference type="EMBL" id="AJIL01000068">
    <property type="protein sequence ID" value="KNE97452.1"/>
    <property type="molecule type" value="Genomic_DNA"/>
</dbReference>
<dbReference type="InterPro" id="IPR014898">
    <property type="entry name" value="Znf_C2H2_LYAR"/>
</dbReference>
<dbReference type="PROSITE" id="PS51804">
    <property type="entry name" value="ZF_C2HC_LYAR"/>
    <property type="match status" value="1"/>
</dbReference>
<comment type="similarity">
    <text evidence="7">Belongs to the UPF0743 family.</text>
</comment>
<dbReference type="Gene3D" id="3.30.1490.490">
    <property type="match status" value="1"/>
</dbReference>
<evidence type="ECO:0000256" key="5">
    <source>
        <dbReference type="ARBA" id="ARBA00022833"/>
    </source>
</evidence>
<feature type="domain" description="Zinc finger C2H2 LYAR-type" evidence="10">
    <location>
        <begin position="291"/>
        <end position="319"/>
    </location>
</feature>
<name>A0A0L0VDR4_9BASI</name>
<dbReference type="GO" id="GO:0005730">
    <property type="term" value="C:nucleolus"/>
    <property type="evidence" value="ECO:0007669"/>
    <property type="project" value="TreeGrafter"/>
</dbReference>
<dbReference type="GO" id="GO:0003677">
    <property type="term" value="F:DNA binding"/>
    <property type="evidence" value="ECO:0007669"/>
    <property type="project" value="InterPro"/>
</dbReference>
<feature type="compositionally biased region" description="Basic and acidic residues" evidence="9">
    <location>
        <begin position="446"/>
        <end position="463"/>
    </location>
</feature>
<protein>
    <recommendedName>
        <fullName evidence="10">Zinc finger C2H2 LYAR-type domain-containing protein</fullName>
    </recommendedName>
</protein>
<feature type="compositionally biased region" description="Basic residues" evidence="9">
    <location>
        <begin position="464"/>
        <end position="473"/>
    </location>
</feature>
<keyword evidence="2" id="KW-0479">Metal-binding</keyword>
<evidence type="ECO:0000256" key="7">
    <source>
        <dbReference type="ARBA" id="ARBA00061084"/>
    </source>
</evidence>
<evidence type="ECO:0000259" key="10">
    <source>
        <dbReference type="Pfam" id="PF08790"/>
    </source>
</evidence>
<dbReference type="GO" id="GO:0006364">
    <property type="term" value="P:rRNA processing"/>
    <property type="evidence" value="ECO:0007669"/>
    <property type="project" value="TreeGrafter"/>
</dbReference>
<keyword evidence="5" id="KW-0862">Zinc</keyword>
<dbReference type="SUPFAM" id="SSF57667">
    <property type="entry name" value="beta-beta-alpha zinc fingers"/>
    <property type="match status" value="2"/>
</dbReference>
<reference evidence="12" key="1">
    <citation type="submission" date="2014-03" db="EMBL/GenBank/DDBJ databases">
        <title>The Genome Sequence of Puccinia striiformis f. sp. tritici PST-78.</title>
        <authorList>
            <consortium name="The Broad Institute Genome Sequencing Platform"/>
            <person name="Cuomo C."/>
            <person name="Hulbert S."/>
            <person name="Chen X."/>
            <person name="Walker B."/>
            <person name="Young S.K."/>
            <person name="Zeng Q."/>
            <person name="Gargeya S."/>
            <person name="Fitzgerald M."/>
            <person name="Haas B."/>
            <person name="Abouelleil A."/>
            <person name="Alvarado L."/>
            <person name="Arachchi H.M."/>
            <person name="Berlin A.M."/>
            <person name="Chapman S.B."/>
            <person name="Goldberg J."/>
            <person name="Griggs A."/>
            <person name="Gujja S."/>
            <person name="Hansen M."/>
            <person name="Howarth C."/>
            <person name="Imamovic A."/>
            <person name="Larimer J."/>
            <person name="McCowan C."/>
            <person name="Montmayeur A."/>
            <person name="Murphy C."/>
            <person name="Neiman D."/>
            <person name="Pearson M."/>
            <person name="Priest M."/>
            <person name="Roberts A."/>
            <person name="Saif S."/>
            <person name="Shea T."/>
            <person name="Sisk P."/>
            <person name="Sykes S."/>
            <person name="Wortman J."/>
            <person name="Nusbaum C."/>
            <person name="Birren B."/>
        </authorList>
    </citation>
    <scope>NUCLEOTIDE SEQUENCE [LARGE SCALE GENOMIC DNA]</scope>
    <source>
        <strain evidence="12">race PST-78</strain>
    </source>
</reference>
<dbReference type="InterPro" id="IPR036236">
    <property type="entry name" value="Znf_C2H2_sf"/>
</dbReference>
<feature type="compositionally biased region" description="Basic residues" evidence="9">
    <location>
        <begin position="389"/>
        <end position="399"/>
    </location>
</feature>
<accession>A0A0L0VDR4</accession>
<evidence type="ECO:0000313" key="11">
    <source>
        <dbReference type="EMBL" id="KNE97452.1"/>
    </source>
</evidence>
<evidence type="ECO:0000256" key="8">
    <source>
        <dbReference type="PROSITE-ProRule" id="PRU01145"/>
    </source>
</evidence>
<evidence type="ECO:0000313" key="12">
    <source>
        <dbReference type="Proteomes" id="UP000054564"/>
    </source>
</evidence>
<evidence type="ECO:0000256" key="2">
    <source>
        <dbReference type="ARBA" id="ARBA00022723"/>
    </source>
</evidence>
<keyword evidence="12" id="KW-1185">Reference proteome</keyword>
<dbReference type="FunFam" id="3.30.1490.490:FF:000001">
    <property type="entry name" value="cell growth-regulating nucleolar protein-like"/>
    <property type="match status" value="1"/>
</dbReference>